<gene>
    <name evidence="1" type="ORF">C3R40_020735</name>
    <name evidence="2" type="ORF">C3R40_16715</name>
</gene>
<evidence type="ECO:0000313" key="2">
    <source>
        <dbReference type="EMBL" id="POP15985.1"/>
    </source>
</evidence>
<name>A0AAP6VAY2_SERMA</name>
<evidence type="ECO:0000313" key="1">
    <source>
        <dbReference type="EMBL" id="MEX3189039.1"/>
    </source>
</evidence>
<reference evidence="1 3" key="3">
    <citation type="submission" date="2024-07" db="EMBL/GenBank/DDBJ databases">
        <authorList>
            <person name="Raymann K."/>
        </authorList>
    </citation>
    <scope>NUCLEOTIDE SEQUENCE [LARGE SCALE GENOMIC DNA]</scope>
    <source>
        <strain evidence="1 3">KZ19</strain>
    </source>
</reference>
<protein>
    <submittedName>
        <fullName evidence="2">Uncharacterized protein</fullName>
    </submittedName>
</protein>
<evidence type="ECO:0000313" key="3">
    <source>
        <dbReference type="Proteomes" id="UP000237365"/>
    </source>
</evidence>
<proteinExistence type="predicted"/>
<organism evidence="2">
    <name type="scientific">Serratia marcescens</name>
    <dbReference type="NCBI Taxonomy" id="615"/>
    <lineage>
        <taxon>Bacteria</taxon>
        <taxon>Pseudomonadati</taxon>
        <taxon>Pseudomonadota</taxon>
        <taxon>Gammaproteobacteria</taxon>
        <taxon>Enterobacterales</taxon>
        <taxon>Yersiniaceae</taxon>
        <taxon>Serratia</taxon>
    </lineage>
</organism>
<dbReference type="RefSeq" id="WP_046688125.1">
    <property type="nucleotide sequence ID" value="NZ_CAMIRL010000003.1"/>
</dbReference>
<dbReference type="GeneID" id="64310223"/>
<dbReference type="EMBL" id="PQGI02000003">
    <property type="protein sequence ID" value="MEX3189039.1"/>
    <property type="molecule type" value="Genomic_DNA"/>
</dbReference>
<reference evidence="2" key="1">
    <citation type="submission" date="2018-01" db="EMBL/GenBank/DDBJ databases">
        <title>The opportunistic pathogen Serratia marcescens is an overlooked threat to honeybees.</title>
        <authorList>
            <person name="Raymann K."/>
            <person name="Shaffer Z."/>
            <person name="Coon K."/>
            <person name="Salisbury S."/>
            <person name="Moran N.A."/>
        </authorList>
    </citation>
    <scope>NUCLEOTIDE SEQUENCE [LARGE SCALE GENOMIC DNA]</scope>
    <source>
        <strain evidence="2">KZ19</strain>
    </source>
</reference>
<dbReference type="AlphaFoldDB" id="A0AAP6VAY2"/>
<reference evidence="1 3" key="2">
    <citation type="submission" date="2024-07" db="EMBL/GenBank/DDBJ databases">
        <title>Making a pathogen? Evaluating the impact of protist predation on the evolution of virulence in Serratia marcescens.</title>
        <authorList>
            <person name="Hopkins H."/>
            <person name="Lopezguerra C."/>
            <person name="Lau M.-J."/>
        </authorList>
    </citation>
    <scope>NUCLEOTIDE SEQUENCE [LARGE SCALE GENOMIC DNA]</scope>
    <source>
        <strain evidence="1 3">KZ19</strain>
    </source>
</reference>
<accession>A0AAP6VAY2</accession>
<comment type="caution">
    <text evidence="2">The sequence shown here is derived from an EMBL/GenBank/DDBJ whole genome shotgun (WGS) entry which is preliminary data.</text>
</comment>
<dbReference type="EMBL" id="PQGI01000012">
    <property type="protein sequence ID" value="POP15985.1"/>
    <property type="molecule type" value="Genomic_DNA"/>
</dbReference>
<sequence>MVIKSTKRQVTQPASYELKVYKFGMEGVDAVNTYTSEQIDRITPRGKPITASREEVIAVLKQAVKQVNASSSPAAETLGCVRRRPAFK</sequence>
<dbReference type="Proteomes" id="UP000237365">
    <property type="component" value="Unassembled WGS sequence"/>
</dbReference>